<dbReference type="EMBL" id="GEDG01020744">
    <property type="protein sequence ID" value="JAP18875.1"/>
    <property type="molecule type" value="Transcribed_RNA"/>
</dbReference>
<evidence type="ECO:0000313" key="1">
    <source>
        <dbReference type="EMBL" id="JAP18875.1"/>
    </source>
</evidence>
<accession>A0A0V0HHG9</accession>
<dbReference type="AlphaFoldDB" id="A0A0V0HHG9"/>
<feature type="non-terminal residue" evidence="1">
    <location>
        <position position="81"/>
    </location>
</feature>
<sequence length="81" mass="8819">MLINCKHIIKPQEGKKRRIYGLGAQAKSFYGTNLCASASGTDVSSSVPYTNATNNSNIKFGMTLCTRLIPSLTDQMLHVLV</sequence>
<protein>
    <submittedName>
        <fullName evidence="1">Putative ovule protein</fullName>
    </submittedName>
</protein>
<proteinExistence type="predicted"/>
<name>A0A0V0HHG9_SOLCH</name>
<reference evidence="1" key="1">
    <citation type="submission" date="2015-12" db="EMBL/GenBank/DDBJ databases">
        <title>Gene expression during late stages of embryo sac development: a critical building block for successful pollen-pistil interactions.</title>
        <authorList>
            <person name="Liu Y."/>
            <person name="Joly V."/>
            <person name="Sabar M."/>
            <person name="Matton D.P."/>
        </authorList>
    </citation>
    <scope>NUCLEOTIDE SEQUENCE</scope>
</reference>
<organism evidence="1">
    <name type="scientific">Solanum chacoense</name>
    <name type="common">Chaco potato</name>
    <dbReference type="NCBI Taxonomy" id="4108"/>
    <lineage>
        <taxon>Eukaryota</taxon>
        <taxon>Viridiplantae</taxon>
        <taxon>Streptophyta</taxon>
        <taxon>Embryophyta</taxon>
        <taxon>Tracheophyta</taxon>
        <taxon>Spermatophyta</taxon>
        <taxon>Magnoliopsida</taxon>
        <taxon>eudicotyledons</taxon>
        <taxon>Gunneridae</taxon>
        <taxon>Pentapetalae</taxon>
        <taxon>asterids</taxon>
        <taxon>lamiids</taxon>
        <taxon>Solanales</taxon>
        <taxon>Solanaceae</taxon>
        <taxon>Solanoideae</taxon>
        <taxon>Solaneae</taxon>
        <taxon>Solanum</taxon>
    </lineage>
</organism>